<dbReference type="EMBL" id="MU006580">
    <property type="protein sequence ID" value="KAF2745849.1"/>
    <property type="molecule type" value="Genomic_DNA"/>
</dbReference>
<organism evidence="1 2">
    <name type="scientific">Sporormia fimetaria CBS 119925</name>
    <dbReference type="NCBI Taxonomy" id="1340428"/>
    <lineage>
        <taxon>Eukaryota</taxon>
        <taxon>Fungi</taxon>
        <taxon>Dikarya</taxon>
        <taxon>Ascomycota</taxon>
        <taxon>Pezizomycotina</taxon>
        <taxon>Dothideomycetes</taxon>
        <taxon>Pleosporomycetidae</taxon>
        <taxon>Pleosporales</taxon>
        <taxon>Sporormiaceae</taxon>
        <taxon>Sporormia</taxon>
    </lineage>
</organism>
<evidence type="ECO:0000313" key="1">
    <source>
        <dbReference type="EMBL" id="KAF2745849.1"/>
    </source>
</evidence>
<reference evidence="1" key="1">
    <citation type="journal article" date="2020" name="Stud. Mycol.">
        <title>101 Dothideomycetes genomes: a test case for predicting lifestyles and emergence of pathogens.</title>
        <authorList>
            <person name="Haridas S."/>
            <person name="Albert R."/>
            <person name="Binder M."/>
            <person name="Bloem J."/>
            <person name="Labutti K."/>
            <person name="Salamov A."/>
            <person name="Andreopoulos B."/>
            <person name="Baker S."/>
            <person name="Barry K."/>
            <person name="Bills G."/>
            <person name="Bluhm B."/>
            <person name="Cannon C."/>
            <person name="Castanera R."/>
            <person name="Culley D."/>
            <person name="Daum C."/>
            <person name="Ezra D."/>
            <person name="Gonzalez J."/>
            <person name="Henrissat B."/>
            <person name="Kuo A."/>
            <person name="Liang C."/>
            <person name="Lipzen A."/>
            <person name="Lutzoni F."/>
            <person name="Magnuson J."/>
            <person name="Mondo S."/>
            <person name="Nolan M."/>
            <person name="Ohm R."/>
            <person name="Pangilinan J."/>
            <person name="Park H.-J."/>
            <person name="Ramirez L."/>
            <person name="Alfaro M."/>
            <person name="Sun H."/>
            <person name="Tritt A."/>
            <person name="Yoshinaga Y."/>
            <person name="Zwiers L.-H."/>
            <person name="Turgeon B."/>
            <person name="Goodwin S."/>
            <person name="Spatafora J."/>
            <person name="Crous P."/>
            <person name="Grigoriev I."/>
        </authorList>
    </citation>
    <scope>NUCLEOTIDE SEQUENCE</scope>
    <source>
        <strain evidence="1">CBS 119925</strain>
    </source>
</reference>
<dbReference type="AlphaFoldDB" id="A0A6A6V850"/>
<dbReference type="OrthoDB" id="5386823at2759"/>
<sequence>MDTVPGGEGKPYEADDSDVRPHAKLAGQFGGVSILATDHTTLASFYSLFPFSSSELKISFIHLSRSREP</sequence>
<dbReference type="Proteomes" id="UP000799440">
    <property type="component" value="Unassembled WGS sequence"/>
</dbReference>
<gene>
    <name evidence="1" type="ORF">M011DRAFT_469110</name>
</gene>
<name>A0A6A6V850_9PLEO</name>
<accession>A0A6A6V850</accession>
<keyword evidence="2" id="KW-1185">Reference proteome</keyword>
<proteinExistence type="predicted"/>
<protein>
    <submittedName>
        <fullName evidence="1">Uncharacterized protein</fullName>
    </submittedName>
</protein>
<evidence type="ECO:0000313" key="2">
    <source>
        <dbReference type="Proteomes" id="UP000799440"/>
    </source>
</evidence>